<dbReference type="AlphaFoldDB" id="A0A0M4PLL3"/>
<dbReference type="STRING" id="1705394.SP60_07735"/>
<name>A0A0M4PLL3_9GAMM</name>
<accession>A0A0M4PLL3</accession>
<organism evidence="1 2">
    <name type="scientific">Candidatus Thioglobus autotrophicus</name>
    <dbReference type="NCBI Taxonomy" id="1705394"/>
    <lineage>
        <taxon>Bacteria</taxon>
        <taxon>Pseudomonadati</taxon>
        <taxon>Pseudomonadota</taxon>
        <taxon>Gammaproteobacteria</taxon>
        <taxon>Candidatus Pseudothioglobaceae</taxon>
        <taxon>Candidatus Thioglobus</taxon>
    </lineage>
</organism>
<dbReference type="EMBL" id="CP010552">
    <property type="protein sequence ID" value="ALE53087.1"/>
    <property type="molecule type" value="Genomic_DNA"/>
</dbReference>
<keyword evidence="2" id="KW-1185">Reference proteome</keyword>
<gene>
    <name evidence="1" type="ORF">SP60_07735</name>
</gene>
<dbReference type="RefSeq" id="WP_053952081.1">
    <property type="nucleotide sequence ID" value="NZ_CP010552.1"/>
</dbReference>
<dbReference type="KEGG" id="tho:SP60_07735"/>
<sequence>MTNLKYFVLDVGYFPDSSHLKNELKFIETQNETSIIANFSINKMADQDWDQVLNHIIDSEKNIIL</sequence>
<proteinExistence type="predicted"/>
<evidence type="ECO:0000313" key="2">
    <source>
        <dbReference type="Proteomes" id="UP000058020"/>
    </source>
</evidence>
<reference evidence="1 2" key="1">
    <citation type="journal article" date="2015" name="Genome Announc.">
        <title>Genome Sequence of 'Candidatus Thioglobus autotrophica' Strain EF1, a Chemoautotroph from the SUP05 Clade of Marine Gammaproteobacteria.</title>
        <authorList>
            <person name="Shah V."/>
            <person name="Morris R.M."/>
        </authorList>
    </citation>
    <scope>NUCLEOTIDE SEQUENCE [LARGE SCALE GENOMIC DNA]</scope>
    <source>
        <strain evidence="1 2">EF1</strain>
    </source>
</reference>
<evidence type="ECO:0000313" key="1">
    <source>
        <dbReference type="EMBL" id="ALE53087.1"/>
    </source>
</evidence>
<dbReference type="Proteomes" id="UP000058020">
    <property type="component" value="Chromosome"/>
</dbReference>
<protein>
    <submittedName>
        <fullName evidence="1">Uncharacterized protein</fullName>
    </submittedName>
</protein>